<dbReference type="Proteomes" id="UP000094626">
    <property type="component" value="Plasmid pSA2"/>
</dbReference>
<dbReference type="Pfam" id="PF02082">
    <property type="entry name" value="Rrf2"/>
    <property type="match status" value="1"/>
</dbReference>
<evidence type="ECO:0000256" key="1">
    <source>
        <dbReference type="ARBA" id="ARBA00023125"/>
    </source>
</evidence>
<accession>A0A1D8AE32</accession>
<evidence type="ECO:0000313" key="3">
    <source>
        <dbReference type="Proteomes" id="UP000094626"/>
    </source>
</evidence>
<dbReference type="PROSITE" id="PS51197">
    <property type="entry name" value="HTH_RRF2_2"/>
    <property type="match status" value="1"/>
</dbReference>
<dbReference type="GO" id="GO:0003700">
    <property type="term" value="F:DNA-binding transcription factor activity"/>
    <property type="evidence" value="ECO:0007669"/>
    <property type="project" value="TreeGrafter"/>
</dbReference>
<dbReference type="InterPro" id="IPR036390">
    <property type="entry name" value="WH_DNA-bd_sf"/>
</dbReference>
<dbReference type="PANTHER" id="PTHR33221:SF4">
    <property type="entry name" value="HTH-TYPE TRANSCRIPTIONAL REPRESSOR NSRR"/>
    <property type="match status" value="1"/>
</dbReference>
<name>A0A1D8AE32_9SPHN</name>
<gene>
    <name evidence="2" type="ORF">BES08_26135</name>
</gene>
<dbReference type="KEGG" id="nre:BES08_26135"/>
<keyword evidence="2" id="KW-0614">Plasmid</keyword>
<keyword evidence="1" id="KW-0238">DNA-binding</keyword>
<reference evidence="3" key="1">
    <citation type="journal article" date="2017" name="J. Biotechnol.">
        <title>Complete genome sequence of Novosphingobium resinovorum SA1, a versatile xenobiotic-degrading bacterium capable of utilizing sulfanilic acid.</title>
        <authorList>
            <person name="Hegedus B."/>
            <person name="Kos P.B."/>
            <person name="Balint B."/>
            <person name="Maroti G."/>
            <person name="Gan H.M."/>
            <person name="Perei K."/>
            <person name="Rakhely G."/>
        </authorList>
    </citation>
    <scope>NUCLEOTIDE SEQUENCE [LARGE SCALE GENOMIC DNA]</scope>
    <source>
        <strain evidence="3">SA1</strain>
    </source>
</reference>
<sequence>MRLTTYTDYALRMLLHAALMAREGAGLMSIAQGAADHAISRNHAMKVVNVLANAGLLETVRGRSGGFRLGRPAEAITLGEVVRLTEPCITPADCDGCVLSSTCGLKGMLNRAMNAFLAELDSQTLAQAAASSRLPPRLAMRREHAPERTVL</sequence>
<dbReference type="EMBL" id="CP017077">
    <property type="protein sequence ID" value="AOR80369.1"/>
    <property type="molecule type" value="Genomic_DNA"/>
</dbReference>
<keyword evidence="3" id="KW-1185">Reference proteome</keyword>
<dbReference type="PROSITE" id="PS01332">
    <property type="entry name" value="HTH_RRF2_1"/>
    <property type="match status" value="1"/>
</dbReference>
<dbReference type="RefSeq" id="WP_069709763.1">
    <property type="nucleotide sequence ID" value="NZ_CP017077.1"/>
</dbReference>
<dbReference type="GO" id="GO:0005829">
    <property type="term" value="C:cytosol"/>
    <property type="evidence" value="ECO:0007669"/>
    <property type="project" value="TreeGrafter"/>
</dbReference>
<dbReference type="GO" id="GO:0003677">
    <property type="term" value="F:DNA binding"/>
    <property type="evidence" value="ECO:0007669"/>
    <property type="project" value="UniProtKB-KW"/>
</dbReference>
<organism evidence="2 3">
    <name type="scientific">Novosphingobium resinovorum</name>
    <dbReference type="NCBI Taxonomy" id="158500"/>
    <lineage>
        <taxon>Bacteria</taxon>
        <taxon>Pseudomonadati</taxon>
        <taxon>Pseudomonadota</taxon>
        <taxon>Alphaproteobacteria</taxon>
        <taxon>Sphingomonadales</taxon>
        <taxon>Sphingomonadaceae</taxon>
        <taxon>Novosphingobium</taxon>
    </lineage>
</organism>
<geneLocation type="plasmid" evidence="2 3">
    <name>pSA2</name>
</geneLocation>
<dbReference type="OrthoDB" id="9802344at2"/>
<protein>
    <submittedName>
        <fullName evidence="2">Rrf2 family transcriptional regulator</fullName>
    </submittedName>
</protein>
<dbReference type="InterPro" id="IPR000944">
    <property type="entry name" value="Tscrpt_reg_Rrf2"/>
</dbReference>
<dbReference type="InterPro" id="IPR030489">
    <property type="entry name" value="TR_Rrf2-type_CS"/>
</dbReference>
<dbReference type="InterPro" id="IPR036388">
    <property type="entry name" value="WH-like_DNA-bd_sf"/>
</dbReference>
<dbReference type="NCBIfam" id="TIGR00738">
    <property type="entry name" value="rrf2_super"/>
    <property type="match status" value="1"/>
</dbReference>
<dbReference type="AlphaFoldDB" id="A0A1D8AE32"/>
<evidence type="ECO:0000313" key="2">
    <source>
        <dbReference type="EMBL" id="AOR80369.1"/>
    </source>
</evidence>
<proteinExistence type="predicted"/>
<dbReference type="SUPFAM" id="SSF46785">
    <property type="entry name" value="Winged helix' DNA-binding domain"/>
    <property type="match status" value="1"/>
</dbReference>
<dbReference type="PANTHER" id="PTHR33221">
    <property type="entry name" value="WINGED HELIX-TURN-HELIX TRANSCRIPTIONAL REGULATOR, RRF2 FAMILY"/>
    <property type="match status" value="1"/>
</dbReference>
<dbReference type="Gene3D" id="1.10.10.10">
    <property type="entry name" value="Winged helix-like DNA-binding domain superfamily/Winged helix DNA-binding domain"/>
    <property type="match status" value="1"/>
</dbReference>